<dbReference type="AlphaFoldDB" id="A0A5A7S8H1"/>
<feature type="transmembrane region" description="Helical" evidence="1">
    <location>
        <begin position="57"/>
        <end position="81"/>
    </location>
</feature>
<accession>A0A5A7S8H1</accession>
<evidence type="ECO:0000313" key="3">
    <source>
        <dbReference type="Proteomes" id="UP000322244"/>
    </source>
</evidence>
<sequence>MDLFLKTLNSLWQVLLIGLVLGAGLPALFAMGIRCLSWTTIDKDGIDRDGSVGKRSVTGTAGALACFAVILVAIVTGILFVMKDFLAHDFGIHLF</sequence>
<keyword evidence="3" id="KW-1185">Reference proteome</keyword>
<keyword evidence="1" id="KW-1133">Transmembrane helix</keyword>
<protein>
    <submittedName>
        <fullName evidence="2">Uncharacterized protein</fullName>
    </submittedName>
</protein>
<dbReference type="EMBL" id="VLNY01000013">
    <property type="protein sequence ID" value="KAA0020174.1"/>
    <property type="molecule type" value="Genomic_DNA"/>
</dbReference>
<evidence type="ECO:0000313" key="2">
    <source>
        <dbReference type="EMBL" id="KAA0020174.1"/>
    </source>
</evidence>
<keyword evidence="1" id="KW-0472">Membrane</keyword>
<dbReference type="RefSeq" id="WP_149432325.1">
    <property type="nucleotide sequence ID" value="NZ_VLNY01000013.1"/>
</dbReference>
<reference evidence="2 3" key="1">
    <citation type="submission" date="2019-07" db="EMBL/GenBank/DDBJ databases">
        <title>Rhodococcus cavernicolus sp. nov., isolated from a cave.</title>
        <authorList>
            <person name="Lee S.D."/>
        </authorList>
    </citation>
    <scope>NUCLEOTIDE SEQUENCE [LARGE SCALE GENOMIC DNA]</scope>
    <source>
        <strain evidence="2 3">C1-24</strain>
    </source>
</reference>
<keyword evidence="1" id="KW-0812">Transmembrane</keyword>
<dbReference type="Proteomes" id="UP000322244">
    <property type="component" value="Unassembled WGS sequence"/>
</dbReference>
<dbReference type="OrthoDB" id="4470785at2"/>
<name>A0A5A7S8H1_9NOCA</name>
<feature type="transmembrane region" description="Helical" evidence="1">
    <location>
        <begin position="12"/>
        <end position="36"/>
    </location>
</feature>
<organism evidence="2 3">
    <name type="scientific">Antrihabitans cavernicola</name>
    <dbReference type="NCBI Taxonomy" id="2495913"/>
    <lineage>
        <taxon>Bacteria</taxon>
        <taxon>Bacillati</taxon>
        <taxon>Actinomycetota</taxon>
        <taxon>Actinomycetes</taxon>
        <taxon>Mycobacteriales</taxon>
        <taxon>Nocardiaceae</taxon>
        <taxon>Antrihabitans</taxon>
    </lineage>
</organism>
<proteinExistence type="predicted"/>
<comment type="caution">
    <text evidence="2">The sequence shown here is derived from an EMBL/GenBank/DDBJ whole genome shotgun (WGS) entry which is preliminary data.</text>
</comment>
<gene>
    <name evidence="2" type="ORF">FOY51_21505</name>
</gene>
<evidence type="ECO:0000256" key="1">
    <source>
        <dbReference type="SAM" id="Phobius"/>
    </source>
</evidence>